<reference evidence="10 11" key="1">
    <citation type="submission" date="2020-09" db="EMBL/GenBank/DDBJ databases">
        <title>Genomic characterization of a novel Parvarchaeota family in acid mine drainage sediments.</title>
        <authorList>
            <person name="Luo Z.-H."/>
        </authorList>
    </citation>
    <scope>NUCLEOTIDE SEQUENCE [LARGE SCALE GENOMIC DNA]</scope>
    <source>
        <strain evidence="10">TL1-5_bins.178</strain>
    </source>
</reference>
<evidence type="ECO:0000259" key="9">
    <source>
        <dbReference type="Pfam" id="PF03946"/>
    </source>
</evidence>
<keyword evidence="4 6" id="KW-0689">Ribosomal protein</keyword>
<accession>A0A8T3UQ44</accession>
<dbReference type="SMART" id="SM00649">
    <property type="entry name" value="RL11"/>
    <property type="match status" value="1"/>
</dbReference>
<name>A0A8T3UQ44_9ARCH</name>
<proteinExistence type="inferred from homology"/>
<dbReference type="GO" id="GO:0070180">
    <property type="term" value="F:large ribosomal subunit rRNA binding"/>
    <property type="evidence" value="ECO:0007669"/>
    <property type="project" value="UniProtKB-UniRule"/>
</dbReference>
<dbReference type="InterPro" id="IPR020783">
    <property type="entry name" value="Ribosomal_uL11_C"/>
</dbReference>
<keyword evidence="2 6" id="KW-0699">rRNA-binding</keyword>
<comment type="subunit">
    <text evidence="6">Part of the ribosomal stalk of the 50S ribosomal subunit. Interacts with L10 and the large rRNA to form the base of the stalk. L10 forms an elongated spine to which L12 dimers bind in a sequential fashion forming a multimeric L10(L12)X complex.</text>
</comment>
<dbReference type="Gene3D" id="1.10.10.250">
    <property type="entry name" value="Ribosomal protein L11, C-terminal domain"/>
    <property type="match status" value="1"/>
</dbReference>
<dbReference type="InterPro" id="IPR020784">
    <property type="entry name" value="Ribosomal_uL11_N"/>
</dbReference>
<dbReference type="InterPro" id="IPR020785">
    <property type="entry name" value="Ribosomal_uL11_CS"/>
</dbReference>
<protein>
    <recommendedName>
        <fullName evidence="6">Large ribosomal subunit protein uL11</fullName>
    </recommendedName>
</protein>
<dbReference type="SUPFAM" id="SSF46906">
    <property type="entry name" value="Ribosomal protein L11, C-terminal domain"/>
    <property type="match status" value="1"/>
</dbReference>
<dbReference type="SUPFAM" id="SSF54747">
    <property type="entry name" value="Ribosomal L11/L12e N-terminal domain"/>
    <property type="match status" value="1"/>
</dbReference>
<feature type="domain" description="Large ribosomal subunit protein uL11 N-terminal" evidence="9">
    <location>
        <begin position="5"/>
        <end position="63"/>
    </location>
</feature>
<dbReference type="PANTHER" id="PTHR11661:SF1">
    <property type="entry name" value="LARGE RIBOSOMAL SUBUNIT PROTEIN UL11M"/>
    <property type="match status" value="1"/>
</dbReference>
<dbReference type="PANTHER" id="PTHR11661">
    <property type="entry name" value="60S RIBOSOMAL PROTEIN L12"/>
    <property type="match status" value="1"/>
</dbReference>
<evidence type="ECO:0000313" key="10">
    <source>
        <dbReference type="EMBL" id="MBE5727992.1"/>
    </source>
</evidence>
<dbReference type="HAMAP" id="MF_00736">
    <property type="entry name" value="Ribosomal_uL11"/>
    <property type="match status" value="1"/>
</dbReference>
<sequence length="147" mass="16008">MKVKVKLIIEGGKATPAPPLGPKITQLGLKSPEVVKKINDATKDYEGLKVPVEIEVDKQTKEYSVKVYSPPTSQLLIKAAKLEKGFGDRKESASISFDMVKDIAKQKLPNSLAKTEQGVINEILGSCVSMGLKVDGKDPREFIKKQG</sequence>
<dbReference type="CDD" id="cd00349">
    <property type="entry name" value="Ribosomal_L11"/>
    <property type="match status" value="1"/>
</dbReference>
<evidence type="ECO:0000256" key="3">
    <source>
        <dbReference type="ARBA" id="ARBA00022884"/>
    </source>
</evidence>
<keyword evidence="3 6" id="KW-0694">RNA-binding</keyword>
<dbReference type="InterPro" id="IPR000911">
    <property type="entry name" value="Ribosomal_uL11"/>
</dbReference>
<evidence type="ECO:0000313" key="11">
    <source>
        <dbReference type="Proteomes" id="UP000763484"/>
    </source>
</evidence>
<dbReference type="InterPro" id="IPR036796">
    <property type="entry name" value="Ribosomal_uL11_N_sf"/>
</dbReference>
<dbReference type="PROSITE" id="PS00359">
    <property type="entry name" value="RIBOSOMAL_L11"/>
    <property type="match status" value="1"/>
</dbReference>
<dbReference type="GO" id="GO:0015934">
    <property type="term" value="C:large ribosomal subunit"/>
    <property type="evidence" value="ECO:0007669"/>
    <property type="project" value="TreeGrafter"/>
</dbReference>
<feature type="domain" description="Large ribosomal subunit protein uL11 C-terminal" evidence="8">
    <location>
        <begin position="69"/>
        <end position="134"/>
    </location>
</feature>
<dbReference type="GO" id="GO:0006412">
    <property type="term" value="P:translation"/>
    <property type="evidence" value="ECO:0007669"/>
    <property type="project" value="UniProtKB-UniRule"/>
</dbReference>
<evidence type="ECO:0000256" key="7">
    <source>
        <dbReference type="RuleBase" id="RU003978"/>
    </source>
</evidence>
<gene>
    <name evidence="10" type="primary">rpl11p</name>
    <name evidence="6" type="synonym">rpl11</name>
    <name evidence="10" type="ORF">IHE50_01070</name>
</gene>
<evidence type="ECO:0000256" key="6">
    <source>
        <dbReference type="HAMAP-Rule" id="MF_00736"/>
    </source>
</evidence>
<dbReference type="EMBL" id="JADFAQ010000018">
    <property type="protein sequence ID" value="MBE5727992.1"/>
    <property type="molecule type" value="Genomic_DNA"/>
</dbReference>
<evidence type="ECO:0000256" key="4">
    <source>
        <dbReference type="ARBA" id="ARBA00022980"/>
    </source>
</evidence>
<evidence type="ECO:0000256" key="5">
    <source>
        <dbReference type="ARBA" id="ARBA00023274"/>
    </source>
</evidence>
<dbReference type="Pfam" id="PF00298">
    <property type="entry name" value="Ribosomal_L11"/>
    <property type="match status" value="1"/>
</dbReference>
<dbReference type="AlphaFoldDB" id="A0A8T3UQ44"/>
<organism evidence="10 11">
    <name type="scientific">Candidatus Acidifodinimicrobium mancum</name>
    <dbReference type="NCBI Taxonomy" id="2898728"/>
    <lineage>
        <taxon>Archaea</taxon>
        <taxon>Candidatus Parvarchaeota</taxon>
        <taxon>Candidatus Acidifodinimicrobiaceae</taxon>
        <taxon>Candidatus Acidifodinimicrobium</taxon>
    </lineage>
</organism>
<comment type="caution">
    <text evidence="10">The sequence shown here is derived from an EMBL/GenBank/DDBJ whole genome shotgun (WGS) entry which is preliminary data.</text>
</comment>
<dbReference type="Gene3D" id="3.30.1550.10">
    <property type="entry name" value="Ribosomal protein L11/L12, N-terminal domain"/>
    <property type="match status" value="1"/>
</dbReference>
<dbReference type="Pfam" id="PF03946">
    <property type="entry name" value="Ribosomal_L11_N"/>
    <property type="match status" value="1"/>
</dbReference>
<evidence type="ECO:0000256" key="1">
    <source>
        <dbReference type="ARBA" id="ARBA00010537"/>
    </source>
</evidence>
<evidence type="ECO:0000259" key="8">
    <source>
        <dbReference type="Pfam" id="PF00298"/>
    </source>
</evidence>
<comment type="similarity">
    <text evidence="1 6 7">Belongs to the universal ribosomal protein uL11 family.</text>
</comment>
<comment type="function">
    <text evidence="6">Forms part of the ribosomal stalk which helps the ribosome interact with GTP-bound translation factors.</text>
</comment>
<dbReference type="GO" id="GO:0003735">
    <property type="term" value="F:structural constituent of ribosome"/>
    <property type="evidence" value="ECO:0007669"/>
    <property type="project" value="InterPro"/>
</dbReference>
<dbReference type="InterPro" id="IPR036769">
    <property type="entry name" value="Ribosomal_uL11_C_sf"/>
</dbReference>
<evidence type="ECO:0000256" key="2">
    <source>
        <dbReference type="ARBA" id="ARBA00022730"/>
    </source>
</evidence>
<dbReference type="Proteomes" id="UP000763484">
    <property type="component" value="Unassembled WGS sequence"/>
</dbReference>
<keyword evidence="5 6" id="KW-0687">Ribonucleoprotein</keyword>